<sequence>MRILRKIQCAAALCAAMTMVTTAVHAQWLDPKDILKPKPDSWPTYSGDYSGRRYSPLTEINSLNVKGLTLAWAQRLTGGEGGPAGGGGGGFGAGAAIPTNVGGVGTAVAPMGTIKGSILQVDGYLFVSTPDNVWAMDAMDGHVLWHFLWKTRGGTHIGNRGVAMWHDRLFLETPDDYLIAIDAKTGKEIWHKEIASFDLQYFSTMAPVVIGDHLLVGTGNDLDEPGMLQSFNPQTGDVEWKWFAVPMKKDDPGIETWRNVDAASHGGGNVWVNGSYDPETHLYILGTGNPTAAYTSQMRGPGSNLYTCATVAINVDTGKMAWHYQTSPHDTHDFDSAQTQVLVDGMWKGKPRKMVMTAARNGYFFVLDRTTGEHLLTSKLVDSPNWAEDALDKNGAPVRIPAKDFDYGGALVSPANGGVVNWPPPAYSPQTGLFYVNANESYAMYYLATTDPRGAMGLGGKDEVGLGTLGTYLIGMDYKTGKPAWKHRYPGVGGGSLIGVMATAGHLLFSGDQHGNLVAYESATGKQLWHTRIAVSNAPETYMLDGHQYVLAGAGDMVYAFRLQ</sequence>
<feature type="chain" id="PRO_5009242073" evidence="4">
    <location>
        <begin position="27"/>
        <end position="564"/>
    </location>
</feature>
<dbReference type="Proteomes" id="UP000182427">
    <property type="component" value="Chromosome I"/>
</dbReference>
<dbReference type="AlphaFoldDB" id="A0A1G7N6R5"/>
<keyword evidence="7" id="KW-1185">Reference proteome</keyword>
<evidence type="ECO:0000313" key="7">
    <source>
        <dbReference type="Proteomes" id="UP000182427"/>
    </source>
</evidence>
<evidence type="ECO:0000256" key="4">
    <source>
        <dbReference type="SAM" id="SignalP"/>
    </source>
</evidence>
<keyword evidence="4" id="KW-0732">Signal</keyword>
<feature type="signal peptide" evidence="4">
    <location>
        <begin position="1"/>
        <end position="26"/>
    </location>
</feature>
<feature type="domain" description="Pyrrolo-quinoline quinone repeat" evidence="5">
    <location>
        <begin position="491"/>
        <end position="550"/>
    </location>
</feature>
<evidence type="ECO:0000256" key="1">
    <source>
        <dbReference type="ARBA" id="ARBA00001931"/>
    </source>
</evidence>
<dbReference type="SUPFAM" id="SSF50998">
    <property type="entry name" value="Quinoprotein alcohol dehydrogenase-like"/>
    <property type="match status" value="1"/>
</dbReference>
<proteinExistence type="inferred from homology"/>
<comment type="similarity">
    <text evidence="2">Belongs to the bacterial PQQ dehydrogenase family.</text>
</comment>
<name>A0A1G7N6R5_9BACT</name>
<dbReference type="OrthoDB" id="100511at2"/>
<feature type="domain" description="Pyrrolo-quinoline quinone repeat" evidence="5">
    <location>
        <begin position="42"/>
        <end position="376"/>
    </location>
</feature>
<evidence type="ECO:0000313" key="6">
    <source>
        <dbReference type="EMBL" id="SDF69642.1"/>
    </source>
</evidence>
<reference evidence="6 7" key="1">
    <citation type="submission" date="2016-10" db="EMBL/GenBank/DDBJ databases">
        <authorList>
            <person name="de Groot N.N."/>
        </authorList>
    </citation>
    <scope>NUCLEOTIDE SEQUENCE [LARGE SCALE GENOMIC DNA]</scope>
    <source>
        <strain evidence="6 7">GAS232</strain>
    </source>
</reference>
<dbReference type="GO" id="GO:0016491">
    <property type="term" value="F:oxidoreductase activity"/>
    <property type="evidence" value="ECO:0007669"/>
    <property type="project" value="UniProtKB-KW"/>
</dbReference>
<dbReference type="Pfam" id="PF01011">
    <property type="entry name" value="PQQ"/>
    <property type="match status" value="2"/>
</dbReference>
<dbReference type="NCBIfam" id="TIGR04528">
    <property type="entry name" value="acido_non_PQQ"/>
    <property type="match status" value="1"/>
</dbReference>
<accession>A0A1G7N6R5</accession>
<dbReference type="InterPro" id="IPR011047">
    <property type="entry name" value="Quinoprotein_ADH-like_sf"/>
</dbReference>
<keyword evidence="3" id="KW-0560">Oxidoreductase</keyword>
<dbReference type="RefSeq" id="WP_083345878.1">
    <property type="nucleotide sequence ID" value="NZ_LT629690.1"/>
</dbReference>
<dbReference type="InterPro" id="IPR002372">
    <property type="entry name" value="PQQ_rpt_dom"/>
</dbReference>
<dbReference type="EMBL" id="LT629690">
    <property type="protein sequence ID" value="SDF69642.1"/>
    <property type="molecule type" value="Genomic_DNA"/>
</dbReference>
<evidence type="ECO:0000256" key="2">
    <source>
        <dbReference type="ARBA" id="ARBA00008156"/>
    </source>
</evidence>
<evidence type="ECO:0000259" key="5">
    <source>
        <dbReference type="Pfam" id="PF01011"/>
    </source>
</evidence>
<dbReference type="SMART" id="SM00564">
    <property type="entry name" value="PQQ"/>
    <property type="match status" value="5"/>
</dbReference>
<dbReference type="PANTHER" id="PTHR32303">
    <property type="entry name" value="QUINOPROTEIN ALCOHOL DEHYDROGENASE (CYTOCHROME C)"/>
    <property type="match status" value="1"/>
</dbReference>
<gene>
    <name evidence="6" type="ORF">SAMN05444167_3029</name>
</gene>
<dbReference type="InterPro" id="IPR018391">
    <property type="entry name" value="PQQ_b-propeller_rpt"/>
</dbReference>
<organism evidence="6 7">
    <name type="scientific">Terriglobus roseus</name>
    <dbReference type="NCBI Taxonomy" id="392734"/>
    <lineage>
        <taxon>Bacteria</taxon>
        <taxon>Pseudomonadati</taxon>
        <taxon>Acidobacteriota</taxon>
        <taxon>Terriglobia</taxon>
        <taxon>Terriglobales</taxon>
        <taxon>Acidobacteriaceae</taxon>
        <taxon>Terriglobus</taxon>
    </lineage>
</organism>
<comment type="cofactor">
    <cofactor evidence="1">
        <name>pyrroloquinoline quinone</name>
        <dbReference type="ChEBI" id="CHEBI:58442"/>
    </cofactor>
</comment>
<protein>
    <submittedName>
        <fullName evidence="6">Alcohol dehydrogenase (Cytochrome c)</fullName>
    </submittedName>
</protein>
<dbReference type="InterPro" id="IPR030939">
    <property type="entry name" value="Acido_non_PQQ"/>
</dbReference>
<evidence type="ECO:0000256" key="3">
    <source>
        <dbReference type="ARBA" id="ARBA00023002"/>
    </source>
</evidence>
<dbReference type="Gene3D" id="2.140.10.10">
    <property type="entry name" value="Quinoprotein alcohol dehydrogenase-like superfamily"/>
    <property type="match status" value="1"/>
</dbReference>